<evidence type="ECO:0000256" key="3">
    <source>
        <dbReference type="ARBA" id="ARBA00022475"/>
    </source>
</evidence>
<feature type="transmembrane region" description="Helical" evidence="9">
    <location>
        <begin position="82"/>
        <end position="100"/>
    </location>
</feature>
<reference evidence="12" key="1">
    <citation type="journal article" date="2019" name="Int. J. Syst. Evol. Microbiol.">
        <title>The Global Catalogue of Microorganisms (GCM) 10K type strain sequencing project: providing services to taxonomists for standard genome sequencing and annotation.</title>
        <authorList>
            <consortium name="The Broad Institute Genomics Platform"/>
            <consortium name="The Broad Institute Genome Sequencing Center for Infectious Disease"/>
            <person name="Wu L."/>
            <person name="Ma J."/>
        </authorList>
    </citation>
    <scope>NUCLEOTIDE SEQUENCE [LARGE SCALE GENOMIC DNA]</scope>
    <source>
        <strain evidence="12">KCTC 12847</strain>
    </source>
</reference>
<evidence type="ECO:0000256" key="6">
    <source>
        <dbReference type="ARBA" id="ARBA00022989"/>
    </source>
</evidence>
<evidence type="ECO:0000256" key="1">
    <source>
        <dbReference type="ARBA" id="ARBA00004429"/>
    </source>
</evidence>
<comment type="function">
    <text evidence="9">Part of the tripartite ATP-independent periplasmic (TRAP) transport system.</text>
</comment>
<keyword evidence="6 9" id="KW-1133">Transmembrane helix</keyword>
<dbReference type="Pfam" id="PF04290">
    <property type="entry name" value="DctQ"/>
    <property type="match status" value="1"/>
</dbReference>
<keyword evidence="4 9" id="KW-0997">Cell inner membrane</keyword>
<evidence type="ECO:0000259" key="10">
    <source>
        <dbReference type="Pfam" id="PF04290"/>
    </source>
</evidence>
<comment type="similarity">
    <text evidence="8 9">Belongs to the TRAP transporter small permease family.</text>
</comment>
<keyword evidence="2 9" id="KW-0813">Transport</keyword>
<organism evidence="11 12">
    <name type="scientific">Modicisalibacter luteus</name>
    <dbReference type="NCBI Taxonomy" id="453962"/>
    <lineage>
        <taxon>Bacteria</taxon>
        <taxon>Pseudomonadati</taxon>
        <taxon>Pseudomonadota</taxon>
        <taxon>Gammaproteobacteria</taxon>
        <taxon>Oceanospirillales</taxon>
        <taxon>Halomonadaceae</taxon>
        <taxon>Modicisalibacter</taxon>
    </lineage>
</organism>
<dbReference type="EMBL" id="JBHRUH010000031">
    <property type="protein sequence ID" value="MFC3293585.1"/>
    <property type="molecule type" value="Genomic_DNA"/>
</dbReference>
<evidence type="ECO:0000256" key="7">
    <source>
        <dbReference type="ARBA" id="ARBA00023136"/>
    </source>
</evidence>
<gene>
    <name evidence="11" type="ORF">ACFOEI_16130</name>
</gene>
<comment type="subcellular location">
    <subcellularLocation>
        <location evidence="1 9">Cell inner membrane</location>
        <topology evidence="1 9">Multi-pass membrane protein</topology>
    </subcellularLocation>
</comment>
<proteinExistence type="inferred from homology"/>
<protein>
    <recommendedName>
        <fullName evidence="9">TRAP transporter small permease protein</fullName>
    </recommendedName>
</protein>
<keyword evidence="3" id="KW-1003">Cell membrane</keyword>
<keyword evidence="7 9" id="KW-0472">Membrane</keyword>
<comment type="subunit">
    <text evidence="9">The complex comprises the extracytoplasmic solute receptor protein and the two transmembrane proteins.</text>
</comment>
<feature type="transmembrane region" description="Helical" evidence="9">
    <location>
        <begin position="12"/>
        <end position="31"/>
    </location>
</feature>
<dbReference type="Proteomes" id="UP001595640">
    <property type="component" value="Unassembled WGS sequence"/>
</dbReference>
<accession>A0ABV7M5N2</accession>
<evidence type="ECO:0000313" key="12">
    <source>
        <dbReference type="Proteomes" id="UP001595640"/>
    </source>
</evidence>
<keyword evidence="5 9" id="KW-0812">Transmembrane</keyword>
<evidence type="ECO:0000256" key="2">
    <source>
        <dbReference type="ARBA" id="ARBA00022448"/>
    </source>
</evidence>
<dbReference type="PANTHER" id="PTHR35011">
    <property type="entry name" value="2,3-DIKETO-L-GULONATE TRAP TRANSPORTER SMALL PERMEASE PROTEIN YIAM"/>
    <property type="match status" value="1"/>
</dbReference>
<feature type="transmembrane region" description="Helical" evidence="9">
    <location>
        <begin position="120"/>
        <end position="141"/>
    </location>
</feature>
<dbReference type="RefSeq" id="WP_019017852.1">
    <property type="nucleotide sequence ID" value="NZ_BMXD01000001.1"/>
</dbReference>
<dbReference type="InterPro" id="IPR007387">
    <property type="entry name" value="TRAP_DctQ"/>
</dbReference>
<dbReference type="PANTHER" id="PTHR35011:SF4">
    <property type="entry name" value="SLL1102 PROTEIN"/>
    <property type="match status" value="1"/>
</dbReference>
<dbReference type="InterPro" id="IPR055348">
    <property type="entry name" value="DctQ"/>
</dbReference>
<keyword evidence="12" id="KW-1185">Reference proteome</keyword>
<feature type="domain" description="Tripartite ATP-independent periplasmic transporters DctQ component" evidence="10">
    <location>
        <begin position="74"/>
        <end position="190"/>
    </location>
</feature>
<feature type="transmembrane region" description="Helical" evidence="9">
    <location>
        <begin position="165"/>
        <end position="187"/>
    </location>
</feature>
<evidence type="ECO:0000256" key="4">
    <source>
        <dbReference type="ARBA" id="ARBA00022519"/>
    </source>
</evidence>
<comment type="caution">
    <text evidence="9">Lacks conserved residue(s) required for the propagation of feature annotation.</text>
</comment>
<comment type="caution">
    <text evidence="11">The sequence shown here is derived from an EMBL/GenBank/DDBJ whole genome shotgun (WGS) entry which is preliminary data.</text>
</comment>
<sequence>MPNARLAPWRERGAAVCAALARPLVWLGLFIGRLTSWLVLLVMLAVLTTVSLNALGINEIARWQNEVLLFGNALTINSITELQWHLFGILTLFGGTYALHHDTHVRVDLVYQKLSPRGRAIVNTLGHLLLLIPFCLLIAWLSQHFVAMAYRSGESSNYGGLTDRYLIKAMLPIGLVFLALGALGQVFDNLAGLFDPRRLPDSTTVTEAAEKTDKEPPHVS</sequence>
<evidence type="ECO:0000256" key="5">
    <source>
        <dbReference type="ARBA" id="ARBA00022692"/>
    </source>
</evidence>
<evidence type="ECO:0000256" key="9">
    <source>
        <dbReference type="RuleBase" id="RU369079"/>
    </source>
</evidence>
<name>A0ABV7M5N2_9GAMM</name>
<feature type="transmembrane region" description="Helical" evidence="9">
    <location>
        <begin position="37"/>
        <end position="61"/>
    </location>
</feature>
<evidence type="ECO:0000313" key="11">
    <source>
        <dbReference type="EMBL" id="MFC3293585.1"/>
    </source>
</evidence>
<evidence type="ECO:0000256" key="8">
    <source>
        <dbReference type="ARBA" id="ARBA00038436"/>
    </source>
</evidence>